<dbReference type="NCBIfam" id="TIGR00369">
    <property type="entry name" value="unchar_dom_1"/>
    <property type="match status" value="1"/>
</dbReference>
<dbReference type="GO" id="GO:0016790">
    <property type="term" value="F:thiolester hydrolase activity"/>
    <property type="evidence" value="ECO:0007669"/>
    <property type="project" value="UniProtKB-ARBA"/>
</dbReference>
<gene>
    <name evidence="2" type="ORF">GV829_01630</name>
</gene>
<dbReference type="Gene3D" id="3.10.129.10">
    <property type="entry name" value="Hotdog Thioesterase"/>
    <property type="match status" value="1"/>
</dbReference>
<accession>A0A6M4AYQ2</accession>
<feature type="domain" description="Acyl-CoA thioesterase-like N-terminal HotDog" evidence="1">
    <location>
        <begin position="35"/>
        <end position="118"/>
    </location>
</feature>
<name>A0A6M4AYQ2_9SPHN</name>
<evidence type="ECO:0000313" key="2">
    <source>
        <dbReference type="EMBL" id="QJQ33502.1"/>
    </source>
</evidence>
<dbReference type="KEGG" id="slan:GV829_01630"/>
<dbReference type="CDD" id="cd03443">
    <property type="entry name" value="PaaI_thioesterase"/>
    <property type="match status" value="1"/>
</dbReference>
<dbReference type="SUPFAM" id="SSF54637">
    <property type="entry name" value="Thioesterase/thiol ester dehydrase-isomerase"/>
    <property type="match status" value="1"/>
</dbReference>
<sequence length="127" mass="13859">MPPYARGLDVAIDGEMDGRAVLIMPWSKKVMGRPGFFHGGAITGLLELAGLVLLRDRLALEDPTARFKPINVTTSFMRGAVERDCRAVAQVERLGRNLANISAIAWQDSPDKPIASAQLAYRIRRGG</sequence>
<dbReference type="Pfam" id="PF13622">
    <property type="entry name" value="4HBT_3"/>
    <property type="match status" value="1"/>
</dbReference>
<dbReference type="AlphaFoldDB" id="A0A6M4AYQ2"/>
<protein>
    <submittedName>
        <fullName evidence="2">PaaI family thioesterase</fullName>
    </submittedName>
</protein>
<evidence type="ECO:0000259" key="1">
    <source>
        <dbReference type="Pfam" id="PF13622"/>
    </source>
</evidence>
<dbReference type="EMBL" id="CP053015">
    <property type="protein sequence ID" value="QJQ33502.1"/>
    <property type="molecule type" value="Genomic_DNA"/>
</dbReference>
<proteinExistence type="predicted"/>
<dbReference type="InterPro" id="IPR029069">
    <property type="entry name" value="HotDog_dom_sf"/>
</dbReference>
<keyword evidence="3" id="KW-1185">Reference proteome</keyword>
<organism evidence="2 3">
    <name type="scientific">Sphingomonas lacunae</name>
    <dbReference type="NCBI Taxonomy" id="2698828"/>
    <lineage>
        <taxon>Bacteria</taxon>
        <taxon>Pseudomonadati</taxon>
        <taxon>Pseudomonadota</taxon>
        <taxon>Alphaproteobacteria</taxon>
        <taxon>Sphingomonadales</taxon>
        <taxon>Sphingomonadaceae</taxon>
        <taxon>Sphingomonas</taxon>
    </lineage>
</organism>
<dbReference type="InterPro" id="IPR049449">
    <property type="entry name" value="TesB_ACOT8-like_N"/>
</dbReference>
<dbReference type="InterPro" id="IPR003736">
    <property type="entry name" value="PAAI_dom"/>
</dbReference>
<dbReference type="Proteomes" id="UP000503018">
    <property type="component" value="Chromosome"/>
</dbReference>
<reference evidence="2 3" key="1">
    <citation type="submission" date="2020-01" db="EMBL/GenBank/DDBJ databases">
        <title>Sphingomonas sp. strain CSW-10.</title>
        <authorList>
            <person name="Chen W.-M."/>
        </authorList>
    </citation>
    <scope>NUCLEOTIDE SEQUENCE [LARGE SCALE GENOMIC DNA]</scope>
    <source>
        <strain evidence="2 3">CSW-10</strain>
    </source>
</reference>
<evidence type="ECO:0000313" key="3">
    <source>
        <dbReference type="Proteomes" id="UP000503018"/>
    </source>
</evidence>